<dbReference type="GO" id="GO:0003677">
    <property type="term" value="F:DNA binding"/>
    <property type="evidence" value="ECO:0007669"/>
    <property type="project" value="InterPro"/>
</dbReference>
<dbReference type="eggNOG" id="ENOG502QUGM">
    <property type="taxonomic scope" value="Eukaryota"/>
</dbReference>
<dbReference type="InterPro" id="IPR007868">
    <property type="entry name" value="Hom_end_hint"/>
</dbReference>
<dbReference type="InterPro" id="IPR027434">
    <property type="entry name" value="Homing_endonucl"/>
</dbReference>
<feature type="domain" description="DOD-type homing endonuclease" evidence="1">
    <location>
        <begin position="214"/>
        <end position="369"/>
    </location>
</feature>
<dbReference type="HOGENOM" id="CLU_033909_0_0_1"/>
<dbReference type="InterPro" id="IPR007869">
    <property type="entry name" value="Homing_endonuc_PI-Sce"/>
</dbReference>
<evidence type="ECO:0000259" key="1">
    <source>
        <dbReference type="PROSITE" id="PS50819"/>
    </source>
</evidence>
<dbReference type="PRINTS" id="PR00379">
    <property type="entry name" value="INTEIN"/>
</dbReference>
<dbReference type="KEGG" id="tdl:TDEL_0A00850"/>
<protein>
    <recommendedName>
        <fullName evidence="1">DOD-type homing endonuclease domain-containing protein</fullName>
    </recommendedName>
</protein>
<gene>
    <name evidence="2" type="primary">TDEL0A00850</name>
    <name evidence="2" type="ORF">TDEL_0A00850</name>
</gene>
<reference evidence="2 3" key="1">
    <citation type="journal article" date="2011" name="Proc. Natl. Acad. Sci. U.S.A.">
        <title>Evolutionary erosion of yeast sex chromosomes by mating-type switching accidents.</title>
        <authorList>
            <person name="Gordon J.L."/>
            <person name="Armisen D."/>
            <person name="Proux-Wera E."/>
            <person name="Oheigeartaigh S.S."/>
            <person name="Byrne K.P."/>
            <person name="Wolfe K.H."/>
        </authorList>
    </citation>
    <scope>NUCLEOTIDE SEQUENCE [LARGE SCALE GENOMIC DNA]</scope>
    <source>
        <strain evidence="3">ATCC 10662 / CBS 1146 / NBRC 0425 / NCYC 2629 / NRRL Y-866</strain>
    </source>
</reference>
<name>G8ZLC3_TORDE</name>
<dbReference type="SUPFAM" id="SSF55608">
    <property type="entry name" value="Homing endonucleases"/>
    <property type="match status" value="2"/>
</dbReference>
<dbReference type="AlphaFoldDB" id="G8ZLC3"/>
<dbReference type="RefSeq" id="XP_003678628.1">
    <property type="nucleotide sequence ID" value="XM_003678580.1"/>
</dbReference>
<dbReference type="Pfam" id="PF05203">
    <property type="entry name" value="Hom_end_hint"/>
    <property type="match status" value="1"/>
</dbReference>
<dbReference type="Proteomes" id="UP000005627">
    <property type="component" value="Chromosome 1"/>
</dbReference>
<dbReference type="PROSITE" id="PS50819">
    <property type="entry name" value="INTEIN_ENDONUCLEASE"/>
    <property type="match status" value="1"/>
</dbReference>
<dbReference type="STRING" id="1076872.G8ZLC3"/>
<dbReference type="InParanoid" id="G8ZLC3"/>
<dbReference type="SUPFAM" id="SSF51294">
    <property type="entry name" value="Hedgehog/intein (Hint) domain"/>
    <property type="match status" value="1"/>
</dbReference>
<organism evidence="2 3">
    <name type="scientific">Torulaspora delbrueckii</name>
    <name type="common">Yeast</name>
    <name type="synonym">Candida colliculosa</name>
    <dbReference type="NCBI Taxonomy" id="4950"/>
    <lineage>
        <taxon>Eukaryota</taxon>
        <taxon>Fungi</taxon>
        <taxon>Dikarya</taxon>
        <taxon>Ascomycota</taxon>
        <taxon>Saccharomycotina</taxon>
        <taxon>Saccharomycetes</taxon>
        <taxon>Saccharomycetales</taxon>
        <taxon>Saccharomycetaceae</taxon>
        <taxon>Torulaspora</taxon>
    </lineage>
</organism>
<dbReference type="InterPro" id="IPR006142">
    <property type="entry name" value="INTEIN"/>
</dbReference>
<dbReference type="GO" id="GO:0004519">
    <property type="term" value="F:endonuclease activity"/>
    <property type="evidence" value="ECO:0007669"/>
    <property type="project" value="InterPro"/>
</dbReference>
<dbReference type="Gene3D" id="3.10.28.10">
    <property type="entry name" value="Homing endonucleases"/>
    <property type="match status" value="2"/>
</dbReference>
<accession>G8ZLC3</accession>
<evidence type="ECO:0000313" key="3">
    <source>
        <dbReference type="Proteomes" id="UP000005627"/>
    </source>
</evidence>
<dbReference type="GeneID" id="11502856"/>
<proteinExistence type="predicted"/>
<evidence type="ECO:0000313" key="2">
    <source>
        <dbReference type="EMBL" id="CCE89417.1"/>
    </source>
</evidence>
<dbReference type="Gene3D" id="2.170.16.10">
    <property type="entry name" value="Hedgehog/Intein (Hint) domain"/>
    <property type="match status" value="1"/>
</dbReference>
<sequence length="581" mass="66388">MFEQGTKIMMANGQAKDIQDIAINSYVLCADGTIDRVTSISQDVQTTYQILQKTKHRANEGEPGREDPMRRQVFHRLGFKCTVAHKLPLRTASKPTLENSFKRNNFKVKWKNMEEHLTFDGRIVSLPKTHHKDFPMTSEGEFRARSFMAEKEAEHGRYLEFSIQVRDLDLLEAQIRVNSFLRFSPVVTGRGILSEFLTGQKHLITPYVLDMAWLLGLWLGDGTTKEPEISVDSFDTCLMEGLIERCKTWGLFPTYKDEPIPLRAKHTRLYFGQEPDGNRRNRNLRKDNPFWNAVINLKFKRDLDGEKQVPSFMWTEDIEVREAFLAGLIDSDGYVVKRNEGPDAFKASIQTIYPSIMNGIVHVSRSLGIASTVTTRSARTETIEGRKVNCHFTYDCHIAGRTPLQKVLSYCCSGHKKRPVPKVIIREPIYFGFNEEKRGLQPVFGITTEQGKKILLDNKLVAHTCGEHCIKEQPKFTTTKGLKHCIACPRKGVRYFYKDWSGNHRICGRCYGRYKFSGYRCLNCKYVPEAREVRKAKQRGEELGVSPDGITVSGLICGRCKGILKFDEIRGPRKVNAIIAS</sequence>
<dbReference type="OrthoDB" id="4037793at2759"/>
<dbReference type="FunCoup" id="G8ZLC3">
    <property type="interactions" value="61"/>
</dbReference>
<keyword evidence="3" id="KW-1185">Reference proteome</keyword>
<dbReference type="InterPro" id="IPR036844">
    <property type="entry name" value="Hint_dom_sf"/>
</dbReference>
<dbReference type="EMBL" id="HE616742">
    <property type="protein sequence ID" value="CCE89417.1"/>
    <property type="molecule type" value="Genomic_DNA"/>
</dbReference>
<dbReference type="GO" id="GO:0016539">
    <property type="term" value="P:intein-mediated protein splicing"/>
    <property type="evidence" value="ECO:0007669"/>
    <property type="project" value="InterPro"/>
</dbReference>
<dbReference type="Pfam" id="PF05204">
    <property type="entry name" value="Hom_end"/>
    <property type="match status" value="1"/>
</dbReference>
<dbReference type="InterPro" id="IPR004042">
    <property type="entry name" value="Intein_endonuc_central"/>
</dbReference>